<dbReference type="Proteomes" id="UP000308092">
    <property type="component" value="Unassembled WGS sequence"/>
</dbReference>
<protein>
    <submittedName>
        <fullName evidence="2">Uncharacterized protein</fullName>
    </submittedName>
</protein>
<proteinExistence type="predicted"/>
<evidence type="ECO:0000313" key="2">
    <source>
        <dbReference type="EMBL" id="THC96601.1"/>
    </source>
</evidence>
<accession>A0A4S3JSP7</accession>
<dbReference type="AlphaFoldDB" id="A0A4S3JSP7"/>
<keyword evidence="3" id="KW-1185">Reference proteome</keyword>
<organism evidence="2 3">
    <name type="scientific">Aspergillus tanneri</name>
    <dbReference type="NCBI Taxonomy" id="1220188"/>
    <lineage>
        <taxon>Eukaryota</taxon>
        <taxon>Fungi</taxon>
        <taxon>Dikarya</taxon>
        <taxon>Ascomycota</taxon>
        <taxon>Pezizomycotina</taxon>
        <taxon>Eurotiomycetes</taxon>
        <taxon>Eurotiomycetidae</taxon>
        <taxon>Eurotiales</taxon>
        <taxon>Aspergillaceae</taxon>
        <taxon>Aspergillus</taxon>
        <taxon>Aspergillus subgen. Circumdati</taxon>
    </lineage>
</organism>
<gene>
    <name evidence="2" type="ORF">EYZ11_003941</name>
</gene>
<dbReference type="VEuPathDB" id="FungiDB:EYZ11_003941"/>
<sequence>MGLIQMLLDKGATSDDEDDVIPFSDIDYEDNTDYDDDDDYDDDNLNDDDDDDITSSRCNRF</sequence>
<evidence type="ECO:0000313" key="3">
    <source>
        <dbReference type="Proteomes" id="UP000308092"/>
    </source>
</evidence>
<evidence type="ECO:0000256" key="1">
    <source>
        <dbReference type="SAM" id="MobiDB-lite"/>
    </source>
</evidence>
<comment type="caution">
    <text evidence="2">The sequence shown here is derived from an EMBL/GenBank/DDBJ whole genome shotgun (WGS) entry which is preliminary data.</text>
</comment>
<feature type="compositionally biased region" description="Acidic residues" evidence="1">
    <location>
        <begin position="14"/>
        <end position="53"/>
    </location>
</feature>
<reference evidence="2 3" key="1">
    <citation type="submission" date="2019-03" db="EMBL/GenBank/DDBJ databases">
        <title>The genome sequence of a newly discovered highly antifungal drug resistant Aspergillus species, Aspergillus tanneri NIH 1004.</title>
        <authorList>
            <person name="Mounaud S."/>
            <person name="Singh I."/>
            <person name="Joardar V."/>
            <person name="Pakala S."/>
            <person name="Pakala S."/>
            <person name="Venepally P."/>
            <person name="Hoover J."/>
            <person name="Nierman W."/>
            <person name="Chung J."/>
            <person name="Losada L."/>
        </authorList>
    </citation>
    <scope>NUCLEOTIDE SEQUENCE [LARGE SCALE GENOMIC DNA]</scope>
    <source>
        <strain evidence="2 3">NIH1004</strain>
    </source>
</reference>
<feature type="region of interest" description="Disordered" evidence="1">
    <location>
        <begin position="1"/>
        <end position="61"/>
    </location>
</feature>
<name>A0A4S3JSP7_9EURO</name>
<dbReference type="EMBL" id="SOSA01000107">
    <property type="protein sequence ID" value="THC96601.1"/>
    <property type="molecule type" value="Genomic_DNA"/>
</dbReference>